<gene>
    <name evidence="2" type="ORF">FB550_108126</name>
</gene>
<dbReference type="InterPro" id="IPR050490">
    <property type="entry name" value="Bact_solute-bd_prot1"/>
</dbReference>
<reference evidence="2 3" key="1">
    <citation type="submission" date="2019-06" db="EMBL/GenBank/DDBJ databases">
        <title>Sorghum-associated microbial communities from plants grown in Nebraska, USA.</title>
        <authorList>
            <person name="Schachtman D."/>
        </authorList>
    </citation>
    <scope>NUCLEOTIDE SEQUENCE [LARGE SCALE GENOMIC DNA]</scope>
    <source>
        <strain evidence="2 3">2482</strain>
    </source>
</reference>
<accession>A0A561D6A8</accession>
<evidence type="ECO:0000256" key="1">
    <source>
        <dbReference type="SAM" id="SignalP"/>
    </source>
</evidence>
<feature type="signal peptide" evidence="1">
    <location>
        <begin position="1"/>
        <end position="20"/>
    </location>
</feature>
<feature type="chain" id="PRO_5039048405" evidence="1">
    <location>
        <begin position="21"/>
        <end position="552"/>
    </location>
</feature>
<dbReference type="AlphaFoldDB" id="A0A561D6A8"/>
<evidence type="ECO:0000313" key="3">
    <source>
        <dbReference type="Proteomes" id="UP000319671"/>
    </source>
</evidence>
<name>A0A561D6A8_9BACI</name>
<dbReference type="PROSITE" id="PS51257">
    <property type="entry name" value="PROKAR_LIPOPROTEIN"/>
    <property type="match status" value="1"/>
</dbReference>
<protein>
    <submittedName>
        <fullName evidence="2">Aldotetraouronic acid ABC transporter substrate-binding protein</fullName>
    </submittedName>
</protein>
<organism evidence="2 3">
    <name type="scientific">Neobacillus bataviensis</name>
    <dbReference type="NCBI Taxonomy" id="220685"/>
    <lineage>
        <taxon>Bacteria</taxon>
        <taxon>Bacillati</taxon>
        <taxon>Bacillota</taxon>
        <taxon>Bacilli</taxon>
        <taxon>Bacillales</taxon>
        <taxon>Bacillaceae</taxon>
        <taxon>Neobacillus</taxon>
    </lineage>
</organism>
<proteinExistence type="predicted"/>
<dbReference type="RefSeq" id="WP_144566312.1">
    <property type="nucleotide sequence ID" value="NZ_VIVN01000008.1"/>
</dbReference>
<dbReference type="PANTHER" id="PTHR43649">
    <property type="entry name" value="ARABINOSE-BINDING PROTEIN-RELATED"/>
    <property type="match status" value="1"/>
</dbReference>
<keyword evidence="3" id="KW-1185">Reference proteome</keyword>
<dbReference type="Gene3D" id="3.40.190.10">
    <property type="entry name" value="Periplasmic binding protein-like II"/>
    <property type="match status" value="2"/>
</dbReference>
<evidence type="ECO:0000313" key="2">
    <source>
        <dbReference type="EMBL" id="TWD98872.1"/>
    </source>
</evidence>
<dbReference type="SUPFAM" id="SSF53850">
    <property type="entry name" value="Periplasmic binding protein-like II"/>
    <property type="match status" value="1"/>
</dbReference>
<dbReference type="Proteomes" id="UP000319671">
    <property type="component" value="Unassembled WGS sequence"/>
</dbReference>
<comment type="caution">
    <text evidence="2">The sequence shown here is derived from an EMBL/GenBank/DDBJ whole genome shotgun (WGS) entry which is preliminary data.</text>
</comment>
<dbReference type="PANTHER" id="PTHR43649:SF12">
    <property type="entry name" value="DIACETYLCHITOBIOSE BINDING PROTEIN DASA"/>
    <property type="match status" value="1"/>
</dbReference>
<sequence>MINKKYLAVPLMAAMLFTAAGCTKDQSASTSSSKNDKSPVTYTYFNAGAAGKDLNTDETTIGKELEKQTGVNFKVEHIVGDVNTKIGTMIASGKYPDLLVPDQGIDKVVQAGGFIDLTDLINKHAPNLKKLYGPYLNQMKDPKDGKIYFIPFGASQGYAPYPDIQQSAFWIRRDVLKEAGYPKVKTVDEYFKLIEDFQKKHPQTNGAPTIGYTSLNYDWRFTVGDGARHAAGYGNDGGVIVDTKTQKASVFANKDWMKNYLEKLNDLNAKGVFDKESFVSNYDEYLAKIASGRVLGFFDYQWEVSQSLNSLAKAGNDDLRYMALPITFDSSIRDAYVDPPAFVNNRGIGITVSAKDPVRIIKYLDALCKEENQKLVMWGIKGQTYEVNDKGRFYRTPEEIAKTQDQKFNDEFGFTTFDWYWPVGDGLYSDGNAWGPAKQPEVAQASYTEGDKKLLSAYGIKVFSDLFAKPENRPWYPAWSAQLEQGSPAQIYDQRSQDLQKKYFAKLVLAKPSQYNSLWSEFEKQYNALDSKPYEKIMNKVVQDRVKLAEQK</sequence>
<dbReference type="EMBL" id="VIVN01000008">
    <property type="protein sequence ID" value="TWD98872.1"/>
    <property type="molecule type" value="Genomic_DNA"/>
</dbReference>
<dbReference type="CDD" id="cd13582">
    <property type="entry name" value="PBP2_AlgQ_like_3"/>
    <property type="match status" value="1"/>
</dbReference>
<keyword evidence="1" id="KW-0732">Signal</keyword>